<dbReference type="PROSITE" id="PS51085">
    <property type="entry name" value="2FE2S_FER_2"/>
    <property type="match status" value="1"/>
</dbReference>
<dbReference type="SUPFAM" id="SSF54292">
    <property type="entry name" value="2Fe-2S ferredoxin-like"/>
    <property type="match status" value="1"/>
</dbReference>
<organism evidence="2">
    <name type="scientific">hydrothermal vent metagenome</name>
    <dbReference type="NCBI Taxonomy" id="652676"/>
    <lineage>
        <taxon>unclassified sequences</taxon>
        <taxon>metagenomes</taxon>
        <taxon>ecological metagenomes</taxon>
    </lineage>
</organism>
<reference evidence="2" key="1">
    <citation type="submission" date="2018-06" db="EMBL/GenBank/DDBJ databases">
        <authorList>
            <person name="Zhirakovskaya E."/>
        </authorList>
    </citation>
    <scope>NUCLEOTIDE SEQUENCE</scope>
</reference>
<evidence type="ECO:0000259" key="1">
    <source>
        <dbReference type="PROSITE" id="PS51085"/>
    </source>
</evidence>
<sequence>MPTIKFVNEKKTVEVPEGANLREEAFKAGVEVYWGPHKVLHCPGLGTCTSCKMNIVKGEDNVAPQSMWEKFWMFLNPLSFFARLGQEKQIRSACQTKVQGDIEVETQPGVNWHGERFWG</sequence>
<gene>
    <name evidence="2" type="ORF">MNBD_PLANCTO02-1144</name>
</gene>
<dbReference type="CDD" id="cd00207">
    <property type="entry name" value="fer2"/>
    <property type="match status" value="1"/>
</dbReference>
<protein>
    <submittedName>
        <fullName evidence="2">Ferredoxin</fullName>
    </submittedName>
</protein>
<feature type="domain" description="2Fe-2S ferredoxin-type" evidence="1">
    <location>
        <begin position="2"/>
        <end position="110"/>
    </location>
</feature>
<accession>A0A3B1DMZ0</accession>
<evidence type="ECO:0000313" key="2">
    <source>
        <dbReference type="EMBL" id="VAX37464.1"/>
    </source>
</evidence>
<proteinExistence type="predicted"/>
<dbReference type="Gene3D" id="3.10.20.30">
    <property type="match status" value="1"/>
</dbReference>
<dbReference type="InterPro" id="IPR001041">
    <property type="entry name" value="2Fe-2S_ferredoxin-type"/>
</dbReference>
<dbReference type="InterPro" id="IPR036010">
    <property type="entry name" value="2Fe-2S_ferredoxin-like_sf"/>
</dbReference>
<name>A0A3B1DMZ0_9ZZZZ</name>
<dbReference type="GO" id="GO:0051536">
    <property type="term" value="F:iron-sulfur cluster binding"/>
    <property type="evidence" value="ECO:0007669"/>
    <property type="project" value="InterPro"/>
</dbReference>
<dbReference type="InterPro" id="IPR012675">
    <property type="entry name" value="Beta-grasp_dom_sf"/>
</dbReference>
<dbReference type="EMBL" id="UOGL01000123">
    <property type="protein sequence ID" value="VAX37464.1"/>
    <property type="molecule type" value="Genomic_DNA"/>
</dbReference>
<dbReference type="AlphaFoldDB" id="A0A3B1DMZ0"/>